<dbReference type="EC" id="3.5.1.5" evidence="5 6"/>
<evidence type="ECO:0000256" key="9">
    <source>
        <dbReference type="RuleBase" id="RU004158"/>
    </source>
</evidence>
<dbReference type="PROSITE" id="PS01120">
    <property type="entry name" value="UREASE_1"/>
    <property type="match status" value="1"/>
</dbReference>
<dbReference type="InterPro" id="IPR011612">
    <property type="entry name" value="Urease_alpha_N_dom"/>
</dbReference>
<evidence type="ECO:0000256" key="1">
    <source>
        <dbReference type="ARBA" id="ARBA00004897"/>
    </source>
</evidence>
<dbReference type="PANTHER" id="PTHR43440:SF1">
    <property type="entry name" value="UREASE"/>
    <property type="match status" value="1"/>
</dbReference>
<dbReference type="InterPro" id="IPR029754">
    <property type="entry name" value="Urease_Ni-bd"/>
</dbReference>
<evidence type="ECO:0000256" key="2">
    <source>
        <dbReference type="ARBA" id="ARBA00022596"/>
    </source>
</evidence>
<gene>
    <name evidence="5 11" type="primary">ureC</name>
    <name evidence="11" type="ORF">ACFQXB_04035</name>
</gene>
<dbReference type="RefSeq" id="WP_377399526.1">
    <property type="nucleotide sequence ID" value="NZ_JBHTFQ010000002.1"/>
</dbReference>
<keyword evidence="5 7" id="KW-0963">Cytoplasm</keyword>
<dbReference type="InterPro" id="IPR050112">
    <property type="entry name" value="Urease_alpha_subunit"/>
</dbReference>
<evidence type="ECO:0000256" key="6">
    <source>
        <dbReference type="NCBIfam" id="TIGR01792"/>
    </source>
</evidence>
<protein>
    <recommendedName>
        <fullName evidence="5 6">Urease subunit alpha</fullName>
        <ecNumber evidence="5 6">3.5.1.5</ecNumber>
    </recommendedName>
    <alternativeName>
        <fullName evidence="5">Urea amidohydrolase subunit alpha</fullName>
    </alternativeName>
</protein>
<feature type="binding site" evidence="5">
    <location>
        <position position="362"/>
    </location>
    <ligand>
        <name>Ni(2+)</name>
        <dbReference type="ChEBI" id="CHEBI:49786"/>
        <label>1</label>
    </ligand>
</feature>
<keyword evidence="4 5" id="KW-0378">Hydrolase</keyword>
<proteinExistence type="inferred from homology"/>
<comment type="caution">
    <text evidence="11">The sequence shown here is derived from an EMBL/GenBank/DDBJ whole genome shotgun (WGS) entry which is preliminary data.</text>
</comment>
<dbReference type="SUPFAM" id="SSF51338">
    <property type="entry name" value="Composite domain of metallo-dependent hydrolases"/>
    <property type="match status" value="2"/>
</dbReference>
<feature type="domain" description="Urease" evidence="10">
    <location>
        <begin position="131"/>
        <end position="569"/>
    </location>
</feature>
<evidence type="ECO:0000256" key="4">
    <source>
        <dbReference type="ARBA" id="ARBA00022801"/>
    </source>
</evidence>
<dbReference type="SUPFAM" id="SSF51556">
    <property type="entry name" value="Metallo-dependent hydrolases"/>
    <property type="match status" value="1"/>
</dbReference>
<feature type="active site" description="Proton donor" evidence="5 7">
    <location>
        <position position="322"/>
    </location>
</feature>
<dbReference type="InterPro" id="IPR017951">
    <property type="entry name" value="Urease_asu_c"/>
</dbReference>
<dbReference type="Pfam" id="PF01979">
    <property type="entry name" value="Amidohydro_1"/>
    <property type="match status" value="1"/>
</dbReference>
<comment type="catalytic activity">
    <reaction evidence="5 8">
        <text>urea + 2 H2O + H(+) = hydrogencarbonate + 2 NH4(+)</text>
        <dbReference type="Rhea" id="RHEA:20557"/>
        <dbReference type="ChEBI" id="CHEBI:15377"/>
        <dbReference type="ChEBI" id="CHEBI:15378"/>
        <dbReference type="ChEBI" id="CHEBI:16199"/>
        <dbReference type="ChEBI" id="CHEBI:17544"/>
        <dbReference type="ChEBI" id="CHEBI:28938"/>
        <dbReference type="EC" id="3.5.1.5"/>
    </reaction>
</comment>
<feature type="binding site" evidence="5">
    <location>
        <position position="138"/>
    </location>
    <ligand>
        <name>Ni(2+)</name>
        <dbReference type="ChEBI" id="CHEBI:49786"/>
        <label>1</label>
    </ligand>
</feature>
<organism evidence="11 12">
    <name type="scientific">Plastorhodobacter daqingensis</name>
    <dbReference type="NCBI Taxonomy" id="1387281"/>
    <lineage>
        <taxon>Bacteria</taxon>
        <taxon>Pseudomonadati</taxon>
        <taxon>Pseudomonadota</taxon>
        <taxon>Alphaproteobacteria</taxon>
        <taxon>Rhodobacterales</taxon>
        <taxon>Paracoccaceae</taxon>
        <taxon>Plastorhodobacter</taxon>
    </lineage>
</organism>
<dbReference type="PROSITE" id="PS51368">
    <property type="entry name" value="UREASE_3"/>
    <property type="match status" value="1"/>
</dbReference>
<comment type="PTM">
    <text evidence="5">Carboxylation allows a single lysine to coordinate two nickel ions.</text>
</comment>
<dbReference type="GO" id="GO:0009039">
    <property type="term" value="F:urease activity"/>
    <property type="evidence" value="ECO:0007669"/>
    <property type="project" value="UniProtKB-EC"/>
</dbReference>
<comment type="subcellular location">
    <subcellularLocation>
        <location evidence="5 7">Cytoplasm</location>
    </subcellularLocation>
</comment>
<comment type="subunit">
    <text evidence="5">Heterotrimer of UreA (gamma), UreB (beta) and UreC (alpha) subunits. Three heterotrimers associate to form the active enzyme.</text>
</comment>
<feature type="binding site" description="via carbamate group" evidence="5">
    <location>
        <position position="219"/>
    </location>
    <ligand>
        <name>Ni(2+)</name>
        <dbReference type="ChEBI" id="CHEBI:49786"/>
        <label>1</label>
    </ligand>
</feature>
<feature type="binding site" evidence="5">
    <location>
        <position position="274"/>
    </location>
    <ligand>
        <name>Ni(2+)</name>
        <dbReference type="ChEBI" id="CHEBI:49786"/>
        <label>2</label>
    </ligand>
</feature>
<keyword evidence="3 5" id="KW-0479">Metal-binding</keyword>
<dbReference type="Pfam" id="PF00449">
    <property type="entry name" value="Urease_alpha"/>
    <property type="match status" value="1"/>
</dbReference>
<dbReference type="NCBIfam" id="NF009686">
    <property type="entry name" value="PRK13207.1"/>
    <property type="match status" value="1"/>
</dbReference>
<dbReference type="Gene3D" id="2.30.40.10">
    <property type="entry name" value="Urease, subunit C, domain 1"/>
    <property type="match status" value="1"/>
</dbReference>
<keyword evidence="12" id="KW-1185">Reference proteome</keyword>
<feature type="binding site" evidence="5 7">
    <location>
        <position position="221"/>
    </location>
    <ligand>
        <name>substrate</name>
    </ligand>
</feature>
<name>A0ABW2UFA4_9RHOB</name>
<dbReference type="CDD" id="cd00375">
    <property type="entry name" value="Urease_alpha"/>
    <property type="match status" value="1"/>
</dbReference>
<dbReference type="Proteomes" id="UP001596516">
    <property type="component" value="Unassembled WGS sequence"/>
</dbReference>
<feature type="modified residue" description="N6-carboxylysine" evidence="5">
    <location>
        <position position="219"/>
    </location>
</feature>
<evidence type="ECO:0000256" key="8">
    <source>
        <dbReference type="RuleBase" id="RU000510"/>
    </source>
</evidence>
<evidence type="ECO:0000256" key="5">
    <source>
        <dbReference type="HAMAP-Rule" id="MF_01953"/>
    </source>
</evidence>
<evidence type="ECO:0000313" key="11">
    <source>
        <dbReference type="EMBL" id="MFC7703362.1"/>
    </source>
</evidence>
<evidence type="ECO:0000256" key="7">
    <source>
        <dbReference type="PROSITE-ProRule" id="PRU00700"/>
    </source>
</evidence>
<comment type="similarity">
    <text evidence="5 9">Belongs to the metallo-dependent hydrolases superfamily. Urease alpha subunit family.</text>
</comment>
<comment type="cofactor">
    <cofactor evidence="5 8">
        <name>Ni cation</name>
        <dbReference type="ChEBI" id="CHEBI:25516"/>
    </cofactor>
    <text evidence="5 8">Binds 2 nickel ions per subunit.</text>
</comment>
<dbReference type="EMBL" id="JBHTFQ010000002">
    <property type="protein sequence ID" value="MFC7703362.1"/>
    <property type="molecule type" value="Genomic_DNA"/>
</dbReference>
<dbReference type="PROSITE" id="PS00145">
    <property type="entry name" value="UREASE_2"/>
    <property type="match status" value="1"/>
</dbReference>
<sequence>MPATISRAAYADMYGPTTGDRLRLADTDLIIEVERDLTIYGEEVKFGGGKVIRDGMGQSQMTRAEGAMDTVITNALILDHTGIYKADVGLRDGRIAKIGKAGNPDTQPAVTIVIGPGTEIIAGEGRILTAGGFDAHIHFICPQQIDDALHSGVTTMLGGGTGPAHGTLATTCTPGPWHIGRMMQALDAVPVNVALAGKGNASLPAALVEQVRAGVGALKLHEDWGTTPGAIDCCLTVADELDVQVMIHTDTLNESGFVENTLAAIGGRTIHAFHTEGAGGGHAPDIMKVVSHPNVIPSSTNPTMPYTVNTIEEHLDMLMVCHHLDKSIPEDVAFAESRIRRETIAAEDILHDMGAFSIISSDSQAMGRVGEVIIRTWQTAHKMKQQRGRLSEETGSNDNFRVRRYVAKYTINPAIAHGLSRDIGSVEEGKRADLVLWSPAFFGVKPDMVLVGGTIAMAQMGDPNASIPTPQPVYSRPMFGAFGRSVERSAVIFTSGAAVDAGIGAHLGLAKDLVPLSGTRGIGKRDMRLNDAMPQVEVNPETYEVRADGELLVCAPADTLPLAQRYFLF</sequence>
<evidence type="ECO:0000256" key="3">
    <source>
        <dbReference type="ARBA" id="ARBA00022723"/>
    </source>
</evidence>
<reference evidence="12" key="1">
    <citation type="journal article" date="2019" name="Int. J. Syst. Evol. Microbiol.">
        <title>The Global Catalogue of Microorganisms (GCM) 10K type strain sequencing project: providing services to taxonomists for standard genome sequencing and annotation.</title>
        <authorList>
            <consortium name="The Broad Institute Genomics Platform"/>
            <consortium name="The Broad Institute Genome Sequencing Center for Infectious Disease"/>
            <person name="Wu L."/>
            <person name="Ma J."/>
        </authorList>
    </citation>
    <scope>NUCLEOTIDE SEQUENCE [LARGE SCALE GENOMIC DNA]</scope>
    <source>
        <strain evidence="12">CGMCC 1.12750</strain>
    </source>
</reference>
<dbReference type="InterPro" id="IPR006680">
    <property type="entry name" value="Amidohydro-rel"/>
</dbReference>
<dbReference type="PANTHER" id="PTHR43440">
    <property type="entry name" value="UREASE"/>
    <property type="match status" value="1"/>
</dbReference>
<dbReference type="NCBIfam" id="NF009685">
    <property type="entry name" value="PRK13206.1"/>
    <property type="match status" value="1"/>
</dbReference>
<dbReference type="InterPro" id="IPR011059">
    <property type="entry name" value="Metal-dep_hydrolase_composite"/>
</dbReference>
<dbReference type="InterPro" id="IPR005848">
    <property type="entry name" value="Urease_asu"/>
</dbReference>
<dbReference type="InterPro" id="IPR017950">
    <property type="entry name" value="Urease_AS"/>
</dbReference>
<feature type="binding site" evidence="5">
    <location>
        <position position="248"/>
    </location>
    <ligand>
        <name>Ni(2+)</name>
        <dbReference type="ChEBI" id="CHEBI:49786"/>
        <label>2</label>
    </ligand>
</feature>
<dbReference type="InterPro" id="IPR032466">
    <property type="entry name" value="Metal_Hydrolase"/>
</dbReference>
<dbReference type="HAMAP" id="MF_01953">
    <property type="entry name" value="Urease_alpha"/>
    <property type="match status" value="1"/>
</dbReference>
<evidence type="ECO:0000313" key="12">
    <source>
        <dbReference type="Proteomes" id="UP001596516"/>
    </source>
</evidence>
<feature type="binding site" evidence="5">
    <location>
        <position position="136"/>
    </location>
    <ligand>
        <name>Ni(2+)</name>
        <dbReference type="ChEBI" id="CHEBI:49786"/>
        <label>1</label>
    </ligand>
</feature>
<dbReference type="NCBIfam" id="TIGR01792">
    <property type="entry name" value="urease_alph"/>
    <property type="match status" value="1"/>
</dbReference>
<evidence type="ECO:0000259" key="10">
    <source>
        <dbReference type="PROSITE" id="PS51368"/>
    </source>
</evidence>
<keyword evidence="2 5" id="KW-0533">Nickel</keyword>
<feature type="binding site" description="via carbamate group" evidence="5">
    <location>
        <position position="219"/>
    </location>
    <ligand>
        <name>Ni(2+)</name>
        <dbReference type="ChEBI" id="CHEBI:49786"/>
        <label>2</label>
    </ligand>
</feature>
<dbReference type="Gene3D" id="3.20.20.140">
    <property type="entry name" value="Metal-dependent hydrolases"/>
    <property type="match status" value="1"/>
</dbReference>
<dbReference type="PRINTS" id="PR01752">
    <property type="entry name" value="UREASE"/>
</dbReference>
<comment type="pathway">
    <text evidence="1 5">Nitrogen metabolism; urea degradation; CO(2) and NH(3) from urea (urease route): step 1/1.</text>
</comment>
<accession>A0ABW2UFA4</accession>